<gene>
    <name evidence="1" type="ORF">V5F89_10900</name>
</gene>
<keyword evidence="2" id="KW-1185">Reference proteome</keyword>
<proteinExistence type="predicted"/>
<dbReference type="RefSeq" id="WP_338445671.1">
    <property type="nucleotide sequence ID" value="NZ_CP144918.1"/>
</dbReference>
<evidence type="ECO:0000313" key="1">
    <source>
        <dbReference type="EMBL" id="WWA46775.1"/>
    </source>
</evidence>
<name>A0ABZ2D171_9SPHN</name>
<organism evidence="1 2">
    <name type="scientific">Pelagerythrobacter marensis</name>
    <dbReference type="NCBI Taxonomy" id="543877"/>
    <lineage>
        <taxon>Bacteria</taxon>
        <taxon>Pseudomonadati</taxon>
        <taxon>Pseudomonadota</taxon>
        <taxon>Alphaproteobacteria</taxon>
        <taxon>Sphingomonadales</taxon>
        <taxon>Erythrobacteraceae</taxon>
        <taxon>Pelagerythrobacter</taxon>
    </lineage>
</organism>
<evidence type="ECO:0008006" key="3">
    <source>
        <dbReference type="Google" id="ProtNLM"/>
    </source>
</evidence>
<accession>A0ABZ2D171</accession>
<dbReference type="EMBL" id="CP144918">
    <property type="protein sequence ID" value="WWA46775.1"/>
    <property type="molecule type" value="Genomic_DNA"/>
</dbReference>
<protein>
    <recommendedName>
        <fullName evidence="3">Lipoprotein</fullName>
    </recommendedName>
</protein>
<dbReference type="PROSITE" id="PS51257">
    <property type="entry name" value="PROKAR_LIPOPROTEIN"/>
    <property type="match status" value="1"/>
</dbReference>
<reference evidence="1 2" key="1">
    <citation type="submission" date="2024-02" db="EMBL/GenBank/DDBJ databases">
        <title>The whole genome sequence of five bacterial samples isolated from Abu Dhabi Sabkha-shore region.</title>
        <authorList>
            <person name="Sudalaimuthuasari N."/>
            <person name="Sarfraz B."/>
            <person name="Tuyisabe J.D."/>
            <person name="Mugisha Ntwali L.D.M."/>
            <person name="Ali A.I.A.A."/>
            <person name="Almansoori S.Z.A."/>
            <person name="Alajami H.S.A."/>
            <person name="Almeqbaali A.A.S."/>
            <person name="Kundu B."/>
            <person name="Saeed E.E."/>
            <person name="Sukumarinath V."/>
            <person name="Mishra A.K."/>
            <person name="Hazzouri K.M."/>
            <person name="Almaskari R."/>
            <person name="Sharma A.K."/>
            <person name="Amiri K.M.A."/>
        </authorList>
    </citation>
    <scope>NUCLEOTIDE SEQUENCE [LARGE SCALE GENOMIC DNA]</scope>
    <source>
        <strain evidence="2">kcgeb_sd</strain>
    </source>
</reference>
<dbReference type="Proteomes" id="UP001335183">
    <property type="component" value="Chromosome"/>
</dbReference>
<evidence type="ECO:0000313" key="2">
    <source>
        <dbReference type="Proteomes" id="UP001335183"/>
    </source>
</evidence>
<sequence>MDSKSISHRVAIAAIGLPATLSSCSSEIDYMAKYCTGYDTVLYINDDMKTFVSSGALDASEMTEGNFEGGEIIRKDSGGHYEYDGEFMFSFPKSNFITEAISDSSLKIRNGSYIVEGHSSEGNHINFYIDQDGSLSRFVEILSTQGGDEVAVMWTLCGGNFTVN</sequence>